<evidence type="ECO:0000313" key="3">
    <source>
        <dbReference type="Proteomes" id="UP000007096"/>
    </source>
</evidence>
<name>B7HBU2_BACC4</name>
<dbReference type="AlphaFoldDB" id="B7HBU2"/>
<keyword evidence="1" id="KW-0812">Transmembrane</keyword>
<feature type="transmembrane region" description="Helical" evidence="1">
    <location>
        <begin position="6"/>
        <end position="23"/>
    </location>
</feature>
<dbReference type="HOGENOM" id="CLU_3304167_0_0_9"/>
<accession>B7HBU2</accession>
<sequence>MNHKKGNFFIFHGLFMFSVLKRFELIRGGFSFYVFHTII</sequence>
<dbReference type="EMBL" id="CP001176">
    <property type="protein sequence ID" value="ACK58815.1"/>
    <property type="molecule type" value="Genomic_DNA"/>
</dbReference>
<dbReference type="KEGG" id="bcb:BCB4264_A0693"/>
<evidence type="ECO:0000313" key="2">
    <source>
        <dbReference type="EMBL" id="ACK58815.1"/>
    </source>
</evidence>
<gene>
    <name evidence="2" type="ordered locus">BCB4264_A0693</name>
</gene>
<dbReference type="Proteomes" id="UP000007096">
    <property type="component" value="Chromosome"/>
</dbReference>
<reference evidence="2 3" key="1">
    <citation type="submission" date="2008-10" db="EMBL/GenBank/DDBJ databases">
        <title>Genome sequence of Bacillus cereus B4264.</title>
        <authorList>
            <person name="Dodson R.J."/>
            <person name="Durkin A.S."/>
            <person name="Rosovitz M.J."/>
            <person name="Rasko D.A."/>
            <person name="Hoffmaster A."/>
            <person name="Ravel J."/>
            <person name="Sutton G."/>
        </authorList>
    </citation>
    <scope>NUCLEOTIDE SEQUENCE [LARGE SCALE GENOMIC DNA]</scope>
    <source>
        <strain evidence="2 3">B4264</strain>
    </source>
</reference>
<keyword evidence="1" id="KW-1133">Transmembrane helix</keyword>
<protein>
    <submittedName>
        <fullName evidence="2">Uncharacterized protein</fullName>
    </submittedName>
</protein>
<evidence type="ECO:0000256" key="1">
    <source>
        <dbReference type="SAM" id="Phobius"/>
    </source>
</evidence>
<proteinExistence type="predicted"/>
<keyword evidence="1" id="KW-0472">Membrane</keyword>
<organism evidence="2 3">
    <name type="scientific">Bacillus cereus (strain B4264)</name>
    <dbReference type="NCBI Taxonomy" id="405532"/>
    <lineage>
        <taxon>Bacteria</taxon>
        <taxon>Bacillati</taxon>
        <taxon>Bacillota</taxon>
        <taxon>Bacilli</taxon>
        <taxon>Bacillales</taxon>
        <taxon>Bacillaceae</taxon>
        <taxon>Bacillus</taxon>
        <taxon>Bacillus cereus group</taxon>
    </lineage>
</organism>